<dbReference type="Proteomes" id="UP000664534">
    <property type="component" value="Unassembled WGS sequence"/>
</dbReference>
<accession>A0A8H3FU59</accession>
<dbReference type="OrthoDB" id="5371837at2759"/>
<dbReference type="Gene3D" id="3.60.15.10">
    <property type="entry name" value="Ribonuclease Z/Hydroxyacylglutathione hydrolase-like"/>
    <property type="match status" value="1"/>
</dbReference>
<protein>
    <submittedName>
        <fullName evidence="1">Uncharacterized protein</fullName>
    </submittedName>
</protein>
<name>A0A8H3FU59_9LECA</name>
<evidence type="ECO:0000313" key="2">
    <source>
        <dbReference type="Proteomes" id="UP000664534"/>
    </source>
</evidence>
<dbReference type="AlphaFoldDB" id="A0A8H3FU59"/>
<sequence length="685" mass="75944">MPPTIKQQTFSASIVTPLAQVTVVDSDEGDCNVVDFCRLATTQSTSTPSRTVYSDAAWRRTIIDTGPTATNIVATLKLLATQQYYPALATDPTGVKIPILDELQITHPDDDHIGNAAAFLIAMCDTDSTTEYVKNCNVVFSQIPSLYEKPTITATRPTFLTGSDGNDLNWCAYTASVSQSWREVMEKSGFALDISLYPQNDTILGWDFDNFHAEWDDDTQNRVSKPTCTLYYMSTSDAVGNKLKPELEAQVRIFLPEQGNLEATLKLKKDKKKAVRKWWEVSVSKNRDLLSSVSREVPLTEYQLESKLQSSEVFDLEPWTSGRPLKRVRLPQIAKLMSNMVTRQPLATATSKAINSNMKSAVKAEPHIIHSVNQVLELGTVITDLNKKDTKPNLKPVVPVAKQIIRPKTVTGLKSAAGYQYTIGPSVAQYKTMMRTIMLNRWALAGIGRLNSPGSKNILDGETTNRSSIVTMFERHDVYTTTTSPPKTVDASFSMLFTGDAFDKACDIRDTLLAWKSDIFNPPTMQVDVLKIPHHGSDRSTSSGFYSFCRAYVYFVCGSHCNTHGNPKLSTLEAIVKGFYGQRAPGNQPFRLFFSNPSAGIDWTSSTGNTTSLSAVRGILQNPVLKPSNTFSPTGYYYEMYRLKTSTAPGYASFGQVLLGKDAANNLVTWWDPSMWVKMIPTFPV</sequence>
<organism evidence="1 2">
    <name type="scientific">Imshaugia aleurites</name>
    <dbReference type="NCBI Taxonomy" id="172621"/>
    <lineage>
        <taxon>Eukaryota</taxon>
        <taxon>Fungi</taxon>
        <taxon>Dikarya</taxon>
        <taxon>Ascomycota</taxon>
        <taxon>Pezizomycotina</taxon>
        <taxon>Lecanoromycetes</taxon>
        <taxon>OSLEUM clade</taxon>
        <taxon>Lecanoromycetidae</taxon>
        <taxon>Lecanorales</taxon>
        <taxon>Lecanorineae</taxon>
        <taxon>Parmeliaceae</taxon>
        <taxon>Imshaugia</taxon>
    </lineage>
</organism>
<dbReference type="EMBL" id="CAJPDT010000046">
    <property type="protein sequence ID" value="CAF9927396.1"/>
    <property type="molecule type" value="Genomic_DNA"/>
</dbReference>
<reference evidence="1" key="1">
    <citation type="submission" date="2021-03" db="EMBL/GenBank/DDBJ databases">
        <authorList>
            <person name="Tagirdzhanova G."/>
        </authorList>
    </citation>
    <scope>NUCLEOTIDE SEQUENCE</scope>
</reference>
<dbReference type="InterPro" id="IPR036866">
    <property type="entry name" value="RibonucZ/Hydroxyglut_hydro"/>
</dbReference>
<dbReference type="SUPFAM" id="SSF56281">
    <property type="entry name" value="Metallo-hydrolase/oxidoreductase"/>
    <property type="match status" value="1"/>
</dbReference>
<gene>
    <name evidence="1" type="ORF">IMSHALPRED_007205</name>
</gene>
<comment type="caution">
    <text evidence="1">The sequence shown here is derived from an EMBL/GenBank/DDBJ whole genome shotgun (WGS) entry which is preliminary data.</text>
</comment>
<keyword evidence="2" id="KW-1185">Reference proteome</keyword>
<evidence type="ECO:0000313" key="1">
    <source>
        <dbReference type="EMBL" id="CAF9927396.1"/>
    </source>
</evidence>
<proteinExistence type="predicted"/>